<dbReference type="EMBL" id="AUWU02000004">
    <property type="protein sequence ID" value="KAH0573685.1"/>
    <property type="molecule type" value="Genomic_DNA"/>
</dbReference>
<reference evidence="7" key="2">
    <citation type="submission" date="2020-12" db="EMBL/GenBank/DDBJ databases">
        <title>New Spironucleus salmonicida genome in near-complete chromosomes.</title>
        <authorList>
            <person name="Xu F."/>
            <person name="Kurt Z."/>
            <person name="Jimenez-Gonzalez A."/>
            <person name="Astvaldsson A."/>
            <person name="Andersson J.O."/>
            <person name="Svard S.G."/>
        </authorList>
    </citation>
    <scope>NUCLEOTIDE SEQUENCE</scope>
    <source>
        <strain evidence="7">ATCC 50377</strain>
    </source>
</reference>
<comment type="similarity">
    <text evidence="2">Belongs to the FIP1 family.</text>
</comment>
<sequence>MSDSESLNIADQQLLEKEEFKSNDPNMMQFLIENGPINHNIVQKFDSELDLLRSLNGFREFVNPNDLHFNYYFDEDSWALYSKMQGAMRLELTEFRSYFEKSSSHLKEKSLMGYYYEMGCIQTQDARPQDYDNKGRRLQGRRQ</sequence>
<dbReference type="GO" id="GO:0005634">
    <property type="term" value="C:nucleus"/>
    <property type="evidence" value="ECO:0007669"/>
    <property type="project" value="UniProtKB-SubCell"/>
</dbReference>
<accession>V6LVC9</accession>
<name>V6LVC9_9EUKA</name>
<keyword evidence="3" id="KW-0507">mRNA processing</keyword>
<organism evidence="6">
    <name type="scientific">Spironucleus salmonicida</name>
    <dbReference type="NCBI Taxonomy" id="348837"/>
    <lineage>
        <taxon>Eukaryota</taxon>
        <taxon>Metamonada</taxon>
        <taxon>Diplomonadida</taxon>
        <taxon>Hexamitidae</taxon>
        <taxon>Hexamitinae</taxon>
        <taxon>Spironucleus</taxon>
    </lineage>
</organism>
<dbReference type="VEuPathDB" id="GiardiaDB:SS50377_23620"/>
<evidence type="ECO:0000256" key="1">
    <source>
        <dbReference type="ARBA" id="ARBA00004123"/>
    </source>
</evidence>
<keyword evidence="4" id="KW-0539">Nucleus</keyword>
<keyword evidence="8" id="KW-1185">Reference proteome</keyword>
<dbReference type="AlphaFoldDB" id="V6LVC9"/>
<dbReference type="InterPro" id="IPR007854">
    <property type="entry name" value="Fip1_dom"/>
</dbReference>
<evidence type="ECO:0000313" key="7">
    <source>
        <dbReference type="EMBL" id="KAH0573685.1"/>
    </source>
</evidence>
<dbReference type="EMBL" id="KI545981">
    <property type="protein sequence ID" value="EST48602.1"/>
    <property type="molecule type" value="Genomic_DNA"/>
</dbReference>
<dbReference type="Pfam" id="PF05182">
    <property type="entry name" value="Fip1"/>
    <property type="match status" value="1"/>
</dbReference>
<proteinExistence type="inferred from homology"/>
<evidence type="ECO:0000313" key="8">
    <source>
        <dbReference type="Proteomes" id="UP000018208"/>
    </source>
</evidence>
<dbReference type="GO" id="GO:0006397">
    <property type="term" value="P:mRNA processing"/>
    <property type="evidence" value="ECO:0007669"/>
    <property type="project" value="UniProtKB-KW"/>
</dbReference>
<comment type="subcellular location">
    <subcellularLocation>
        <location evidence="1">Nucleus</location>
    </subcellularLocation>
</comment>
<reference evidence="6 7" key="1">
    <citation type="journal article" date="2014" name="PLoS Genet.">
        <title>The Genome of Spironucleus salmonicida Highlights a Fish Pathogen Adapted to Fluctuating Environments.</title>
        <authorList>
            <person name="Xu F."/>
            <person name="Jerlstrom-Hultqvist J."/>
            <person name="Einarsson E."/>
            <person name="Astvaldsson A."/>
            <person name="Svard S.G."/>
            <person name="Andersson J.O."/>
        </authorList>
    </citation>
    <scope>NUCLEOTIDE SEQUENCE</scope>
    <source>
        <strain evidence="7">ATCC 50377</strain>
    </source>
</reference>
<dbReference type="Proteomes" id="UP000018208">
    <property type="component" value="Unassembled WGS sequence"/>
</dbReference>
<evidence type="ECO:0000259" key="5">
    <source>
        <dbReference type="Pfam" id="PF05182"/>
    </source>
</evidence>
<gene>
    <name evidence="6" type="ORF">SS50377_11214</name>
    <name evidence="7" type="ORF">SS50377_23620</name>
</gene>
<evidence type="ECO:0000256" key="3">
    <source>
        <dbReference type="ARBA" id="ARBA00022664"/>
    </source>
</evidence>
<protein>
    <submittedName>
        <fullName evidence="6">Fip1 motif-containing protein</fullName>
    </submittedName>
</protein>
<evidence type="ECO:0000256" key="2">
    <source>
        <dbReference type="ARBA" id="ARBA00007459"/>
    </source>
</evidence>
<feature type="domain" description="Pre-mRNA polyadenylation factor Fip1" evidence="5">
    <location>
        <begin position="69"/>
        <end position="89"/>
    </location>
</feature>
<evidence type="ECO:0000313" key="6">
    <source>
        <dbReference type="EMBL" id="EST48602.1"/>
    </source>
</evidence>
<evidence type="ECO:0000256" key="4">
    <source>
        <dbReference type="ARBA" id="ARBA00023242"/>
    </source>
</evidence>